<sequence>MAIQLVKNSKTGFTLIELMIVVVLLAISVGVTGDVLASLIRSYNKTQVLNEIEQQANFVRLKLDKELKGASNVTAGAASISFDTGTPIQSIVYEVANNEVLRHVDGSNEQSDKLTNKLGAGGVNVTCGGECNNVCFNKLSNLSAQRAVIEICMLFRSSSTLPGFTSSSVLRNVIVSRSGY</sequence>
<protein>
    <recommendedName>
        <fullName evidence="4">Type II secretion system protein GspH</fullName>
    </recommendedName>
</protein>
<dbReference type="EMBL" id="MEVT01000006">
    <property type="protein sequence ID" value="OGC63433.1"/>
    <property type="molecule type" value="Genomic_DNA"/>
</dbReference>
<dbReference type="Proteomes" id="UP000176614">
    <property type="component" value="Unassembled WGS sequence"/>
</dbReference>
<proteinExistence type="predicted"/>
<dbReference type="SUPFAM" id="SSF54523">
    <property type="entry name" value="Pili subunits"/>
    <property type="match status" value="1"/>
</dbReference>
<name>A0A1F4W318_UNCKA</name>
<keyword evidence="1" id="KW-0812">Transmembrane</keyword>
<feature type="transmembrane region" description="Helical" evidence="1">
    <location>
        <begin position="12"/>
        <end position="37"/>
    </location>
</feature>
<dbReference type="InterPro" id="IPR045584">
    <property type="entry name" value="Pilin-like"/>
</dbReference>
<evidence type="ECO:0008006" key="4">
    <source>
        <dbReference type="Google" id="ProtNLM"/>
    </source>
</evidence>
<dbReference type="NCBIfam" id="TIGR02532">
    <property type="entry name" value="IV_pilin_GFxxxE"/>
    <property type="match status" value="1"/>
</dbReference>
<comment type="caution">
    <text evidence="2">The sequence shown here is derived from an EMBL/GenBank/DDBJ whole genome shotgun (WGS) entry which is preliminary data.</text>
</comment>
<gene>
    <name evidence="2" type="ORF">A2264_01755</name>
</gene>
<reference evidence="2 3" key="1">
    <citation type="journal article" date="2016" name="Nat. Commun.">
        <title>Thousands of microbial genomes shed light on interconnected biogeochemical processes in an aquifer system.</title>
        <authorList>
            <person name="Anantharaman K."/>
            <person name="Brown C.T."/>
            <person name="Hug L.A."/>
            <person name="Sharon I."/>
            <person name="Castelle C.J."/>
            <person name="Probst A.J."/>
            <person name="Thomas B.C."/>
            <person name="Singh A."/>
            <person name="Wilkins M.J."/>
            <person name="Karaoz U."/>
            <person name="Brodie E.L."/>
            <person name="Williams K.H."/>
            <person name="Hubbard S.S."/>
            <person name="Banfield J.F."/>
        </authorList>
    </citation>
    <scope>NUCLEOTIDE SEQUENCE [LARGE SCALE GENOMIC DNA]</scope>
</reference>
<keyword evidence="1" id="KW-1133">Transmembrane helix</keyword>
<evidence type="ECO:0000313" key="2">
    <source>
        <dbReference type="EMBL" id="OGC63433.1"/>
    </source>
</evidence>
<accession>A0A1F4W318</accession>
<evidence type="ECO:0000256" key="1">
    <source>
        <dbReference type="SAM" id="Phobius"/>
    </source>
</evidence>
<evidence type="ECO:0000313" key="3">
    <source>
        <dbReference type="Proteomes" id="UP000176614"/>
    </source>
</evidence>
<dbReference type="Pfam" id="PF07963">
    <property type="entry name" value="N_methyl"/>
    <property type="match status" value="1"/>
</dbReference>
<dbReference type="InterPro" id="IPR012902">
    <property type="entry name" value="N_methyl_site"/>
</dbReference>
<dbReference type="Gene3D" id="3.30.700.10">
    <property type="entry name" value="Glycoprotein, Type 4 Pilin"/>
    <property type="match status" value="1"/>
</dbReference>
<dbReference type="AlphaFoldDB" id="A0A1F4W318"/>
<organism evidence="2 3">
    <name type="scientific">candidate division WWE3 bacterium RIFOXYA2_FULL_46_9</name>
    <dbReference type="NCBI Taxonomy" id="1802636"/>
    <lineage>
        <taxon>Bacteria</taxon>
        <taxon>Katanobacteria</taxon>
    </lineage>
</organism>
<keyword evidence="1" id="KW-0472">Membrane</keyword>